<evidence type="ECO:0000313" key="3">
    <source>
        <dbReference type="Proteomes" id="UP000300879"/>
    </source>
</evidence>
<accession>A0A4P8XN17</accession>
<organism evidence="2 3">
    <name type="scientific">Paenibacillus algicola</name>
    <dbReference type="NCBI Taxonomy" id="2565926"/>
    <lineage>
        <taxon>Bacteria</taxon>
        <taxon>Bacillati</taxon>
        <taxon>Bacillota</taxon>
        <taxon>Bacilli</taxon>
        <taxon>Bacillales</taxon>
        <taxon>Paenibacillaceae</taxon>
        <taxon>Paenibacillus</taxon>
    </lineage>
</organism>
<evidence type="ECO:0000313" key="2">
    <source>
        <dbReference type="EMBL" id="QCT04257.1"/>
    </source>
</evidence>
<dbReference type="InterPro" id="IPR025889">
    <property type="entry name" value="GSP17M-like_dom"/>
</dbReference>
<reference evidence="2 3" key="1">
    <citation type="submission" date="2019-05" db="EMBL/GenBank/DDBJ databases">
        <authorList>
            <person name="Chen C."/>
        </authorList>
    </citation>
    <scope>NUCLEOTIDE SEQUENCE [LARGE SCALE GENOMIC DNA]</scope>
    <source>
        <strain evidence="2 3">HB172198</strain>
    </source>
</reference>
<keyword evidence="3" id="KW-1185">Reference proteome</keyword>
<dbReference type="Pfam" id="PF11181">
    <property type="entry name" value="YflT"/>
    <property type="match status" value="1"/>
</dbReference>
<name>A0A4P8XN17_9BACL</name>
<dbReference type="EMBL" id="CP040396">
    <property type="protein sequence ID" value="QCT04257.1"/>
    <property type="molecule type" value="Genomic_DNA"/>
</dbReference>
<feature type="domain" description="General stress protein 17M-like" evidence="1">
    <location>
        <begin position="12"/>
        <end position="105"/>
    </location>
</feature>
<gene>
    <name evidence="2" type="ORF">E6C60_3547</name>
</gene>
<dbReference type="KEGG" id="palo:E6C60_3547"/>
<dbReference type="AlphaFoldDB" id="A0A4P8XN17"/>
<dbReference type="Proteomes" id="UP000300879">
    <property type="component" value="Chromosome"/>
</dbReference>
<evidence type="ECO:0000259" key="1">
    <source>
        <dbReference type="Pfam" id="PF11181"/>
    </source>
</evidence>
<proteinExistence type="predicted"/>
<sequence length="115" mass="12788">MMESTNQKAYAKVTDNGTQAVQEVQNLHSSGYTQEHIFVLAHDSDRTERIASASDASEVGMKEEGAFDTIANLFRSRGDELRAKIQSLGFTEAEADFYEKQLDQGKVLVIAKKDE</sequence>
<protein>
    <submittedName>
        <fullName evidence="2">YflT</fullName>
    </submittedName>
</protein>